<proteinExistence type="predicted"/>
<dbReference type="EMBL" id="HACA01006721">
    <property type="protein sequence ID" value="CDW24082.1"/>
    <property type="molecule type" value="Transcribed_RNA"/>
</dbReference>
<protein>
    <submittedName>
        <fullName evidence="1">Uncharacterized protein</fullName>
    </submittedName>
</protein>
<accession>A0A0K2TER7</accession>
<sequence length="170" mass="19634">MSEQEAKRQRISDLLYAKIEVTEIMDILKCSSSLIFMVAKMKKDGKDLSTKEGSGGHNLNRDSEFLGDLKKSIKEDPKKSMSRLSNEFDVDMGTIRRVVKEDLELSSYTRTPRHLLTDTLKERTVEVQESWCMDAWFTNVSTVKIFSDEKIFIVDQVYNRQNDRWLGGSP</sequence>
<dbReference type="PANTHER" id="PTHR46068:SF1">
    <property type="entry name" value="TRANSPOSASE IS30-LIKE HTH DOMAIN-CONTAINING PROTEIN"/>
    <property type="match status" value="1"/>
</dbReference>
<dbReference type="AlphaFoldDB" id="A0A0K2TER7"/>
<dbReference type="PANTHER" id="PTHR46068">
    <property type="entry name" value="PROTEIN CBG27172"/>
    <property type="match status" value="1"/>
</dbReference>
<reference evidence="1" key="1">
    <citation type="submission" date="2014-05" db="EMBL/GenBank/DDBJ databases">
        <authorList>
            <person name="Chronopoulou M."/>
        </authorList>
    </citation>
    <scope>NUCLEOTIDE SEQUENCE</scope>
    <source>
        <tissue evidence="1">Whole organism</tissue>
    </source>
</reference>
<name>A0A0K2TER7_LEPSM</name>
<organism evidence="1">
    <name type="scientific">Lepeophtheirus salmonis</name>
    <name type="common">Salmon louse</name>
    <name type="synonym">Caligus salmonis</name>
    <dbReference type="NCBI Taxonomy" id="72036"/>
    <lineage>
        <taxon>Eukaryota</taxon>
        <taxon>Metazoa</taxon>
        <taxon>Ecdysozoa</taxon>
        <taxon>Arthropoda</taxon>
        <taxon>Crustacea</taxon>
        <taxon>Multicrustacea</taxon>
        <taxon>Hexanauplia</taxon>
        <taxon>Copepoda</taxon>
        <taxon>Siphonostomatoida</taxon>
        <taxon>Caligidae</taxon>
        <taxon>Lepeophtheirus</taxon>
    </lineage>
</organism>
<evidence type="ECO:0000313" key="1">
    <source>
        <dbReference type="EMBL" id="CDW24082.1"/>
    </source>
</evidence>